<proteinExistence type="predicted"/>
<evidence type="ECO:0000256" key="1">
    <source>
        <dbReference type="SAM" id="MobiDB-lite"/>
    </source>
</evidence>
<name>A0A2M8EHR6_UNCKA</name>
<dbReference type="Proteomes" id="UP000228781">
    <property type="component" value="Unassembled WGS sequence"/>
</dbReference>
<organism evidence="2 3">
    <name type="scientific">candidate division WWE3 bacterium CG_4_9_14_0_2_um_filter_48_10</name>
    <dbReference type="NCBI Taxonomy" id="1975078"/>
    <lineage>
        <taxon>Bacteria</taxon>
        <taxon>Katanobacteria</taxon>
    </lineage>
</organism>
<gene>
    <name evidence="2" type="ORF">CO059_03155</name>
</gene>
<protein>
    <submittedName>
        <fullName evidence="2">Uncharacterized protein</fullName>
    </submittedName>
</protein>
<dbReference type="EMBL" id="PFSK01000049">
    <property type="protein sequence ID" value="PJC21757.1"/>
    <property type="molecule type" value="Genomic_DNA"/>
</dbReference>
<feature type="region of interest" description="Disordered" evidence="1">
    <location>
        <begin position="1"/>
        <end position="25"/>
    </location>
</feature>
<evidence type="ECO:0000313" key="3">
    <source>
        <dbReference type="Proteomes" id="UP000228781"/>
    </source>
</evidence>
<accession>A0A2M8EHR6</accession>
<feature type="compositionally biased region" description="Low complexity" evidence="1">
    <location>
        <begin position="14"/>
        <end position="23"/>
    </location>
</feature>
<evidence type="ECO:0000313" key="2">
    <source>
        <dbReference type="EMBL" id="PJC21757.1"/>
    </source>
</evidence>
<sequence>MWGPTPTLPKRSRLSSTLSKTSPGRGTTWQVVETACFIELRDLKGRLLNAYSFLEAKEEAFLRGLLTWDGKLIGQVSEP</sequence>
<dbReference type="AlphaFoldDB" id="A0A2M8EHR6"/>
<reference evidence="3" key="1">
    <citation type="submission" date="2017-09" db="EMBL/GenBank/DDBJ databases">
        <title>Depth-based differentiation of microbial function through sediment-hosted aquifers and enrichment of novel symbionts in the deep terrestrial subsurface.</title>
        <authorList>
            <person name="Probst A.J."/>
            <person name="Ladd B."/>
            <person name="Jarett J.K."/>
            <person name="Geller-Mcgrath D.E."/>
            <person name="Sieber C.M.K."/>
            <person name="Emerson J.B."/>
            <person name="Anantharaman K."/>
            <person name="Thomas B.C."/>
            <person name="Malmstrom R."/>
            <person name="Stieglmeier M."/>
            <person name="Klingl A."/>
            <person name="Woyke T."/>
            <person name="Ryan C.M."/>
            <person name="Banfield J.F."/>
        </authorList>
    </citation>
    <scope>NUCLEOTIDE SEQUENCE [LARGE SCALE GENOMIC DNA]</scope>
</reference>
<comment type="caution">
    <text evidence="2">The sequence shown here is derived from an EMBL/GenBank/DDBJ whole genome shotgun (WGS) entry which is preliminary data.</text>
</comment>